<evidence type="ECO:0000313" key="6">
    <source>
        <dbReference type="EMBL" id="RNI33334.1"/>
    </source>
</evidence>
<feature type="domain" description="LysM" evidence="5">
    <location>
        <begin position="343"/>
        <end position="386"/>
    </location>
</feature>
<dbReference type="InterPro" id="IPR051056">
    <property type="entry name" value="Glycosyl_Hydrolase_73"/>
</dbReference>
<dbReference type="Proteomes" id="UP000267223">
    <property type="component" value="Unassembled WGS sequence"/>
</dbReference>
<keyword evidence="7" id="KW-1185">Reference proteome</keyword>
<dbReference type="SMART" id="SM00257">
    <property type="entry name" value="LysM"/>
    <property type="match status" value="3"/>
</dbReference>
<dbReference type="AlphaFoldDB" id="A0A3M9N6A5"/>
<protein>
    <recommendedName>
        <fullName evidence="4">Peptidoglycan hydrolase</fullName>
    </recommendedName>
</protein>
<dbReference type="InterPro" id="IPR018392">
    <property type="entry name" value="LysM"/>
</dbReference>
<dbReference type="Gene3D" id="3.10.350.10">
    <property type="entry name" value="LysM domain"/>
    <property type="match status" value="2"/>
</dbReference>
<dbReference type="RefSeq" id="WP_123122430.1">
    <property type="nucleotide sequence ID" value="NZ_RJJR01000022.1"/>
</dbReference>
<dbReference type="Pfam" id="PF01476">
    <property type="entry name" value="LysM"/>
    <property type="match status" value="3"/>
</dbReference>
<name>A0A3M9N6A5_9BACT</name>
<dbReference type="Pfam" id="PF01832">
    <property type="entry name" value="Glucosaminidase"/>
    <property type="match status" value="1"/>
</dbReference>
<reference evidence="6 7" key="1">
    <citation type="submission" date="2018-11" db="EMBL/GenBank/DDBJ databases">
        <title>Draft genome sequence of Ferruginibacter sp. BO-59.</title>
        <authorList>
            <person name="Im W.T."/>
        </authorList>
    </citation>
    <scope>NUCLEOTIDE SEQUENCE [LARGE SCALE GENOMIC DNA]</scope>
    <source>
        <strain evidence="6 7">BO-59</strain>
    </source>
</reference>
<dbReference type="SMART" id="SM00047">
    <property type="entry name" value="LYZ2"/>
    <property type="match status" value="1"/>
</dbReference>
<dbReference type="InterPro" id="IPR002901">
    <property type="entry name" value="MGlyc_endo_b_GlcNAc-like_dom"/>
</dbReference>
<dbReference type="PROSITE" id="PS51782">
    <property type="entry name" value="LYSM"/>
    <property type="match status" value="2"/>
</dbReference>
<feature type="domain" description="LysM" evidence="5">
    <location>
        <begin position="266"/>
        <end position="310"/>
    </location>
</feature>
<evidence type="ECO:0000256" key="4">
    <source>
        <dbReference type="ARBA" id="ARBA00032108"/>
    </source>
</evidence>
<proteinExistence type="predicted"/>
<evidence type="ECO:0000256" key="3">
    <source>
        <dbReference type="ARBA" id="ARBA00022801"/>
    </source>
</evidence>
<dbReference type="Gene3D" id="1.10.530.10">
    <property type="match status" value="1"/>
</dbReference>
<keyword evidence="2" id="KW-0081">Bacteriolytic enzyme</keyword>
<dbReference type="EMBL" id="RJJR01000022">
    <property type="protein sequence ID" value="RNI33334.1"/>
    <property type="molecule type" value="Genomic_DNA"/>
</dbReference>
<evidence type="ECO:0000259" key="5">
    <source>
        <dbReference type="PROSITE" id="PS51782"/>
    </source>
</evidence>
<dbReference type="OrthoDB" id="977752at2"/>
<evidence type="ECO:0000313" key="7">
    <source>
        <dbReference type="Proteomes" id="UP000267223"/>
    </source>
</evidence>
<comment type="caution">
    <text evidence="6">The sequence shown here is derived from an EMBL/GenBank/DDBJ whole genome shotgun (WGS) entry which is preliminary data.</text>
</comment>
<dbReference type="PANTHER" id="PTHR33308:SF9">
    <property type="entry name" value="PEPTIDOGLYCAN HYDROLASE FLGJ"/>
    <property type="match status" value="1"/>
</dbReference>
<dbReference type="GO" id="GO:0042742">
    <property type="term" value="P:defense response to bacterium"/>
    <property type="evidence" value="ECO:0007669"/>
    <property type="project" value="UniProtKB-KW"/>
</dbReference>
<dbReference type="PANTHER" id="PTHR33308">
    <property type="entry name" value="PEPTIDOGLYCAN HYDROLASE FLGJ"/>
    <property type="match status" value="1"/>
</dbReference>
<evidence type="ECO:0000256" key="2">
    <source>
        <dbReference type="ARBA" id="ARBA00022638"/>
    </source>
</evidence>
<organism evidence="6 7">
    <name type="scientific">Hanamia caeni</name>
    <dbReference type="NCBI Taxonomy" id="2294116"/>
    <lineage>
        <taxon>Bacteria</taxon>
        <taxon>Pseudomonadati</taxon>
        <taxon>Bacteroidota</taxon>
        <taxon>Chitinophagia</taxon>
        <taxon>Chitinophagales</taxon>
        <taxon>Chitinophagaceae</taxon>
        <taxon>Hanamia</taxon>
    </lineage>
</organism>
<evidence type="ECO:0000256" key="1">
    <source>
        <dbReference type="ARBA" id="ARBA00022529"/>
    </source>
</evidence>
<dbReference type="SUPFAM" id="SSF54106">
    <property type="entry name" value="LysM domain"/>
    <property type="match status" value="2"/>
</dbReference>
<gene>
    <name evidence="6" type="ORF">EFY79_19480</name>
</gene>
<keyword evidence="3" id="KW-0378">Hydrolase</keyword>
<dbReference type="GO" id="GO:0031640">
    <property type="term" value="P:killing of cells of another organism"/>
    <property type="evidence" value="ECO:0007669"/>
    <property type="project" value="UniProtKB-KW"/>
</dbReference>
<sequence length="388" mass="43826">MKITLVIIIFSLGFVYKTTAQNMSAQEYVQKYKDLAIEEMKRSGVPAAITLAQGLLETENGNSELLLKSNNHFGIKCKSNWTAETVSHDDDAPGECFRKYSCAEDSYRDHSDFLKNSSRYAFLFDIDPTDYKDWAYGLRKAGYATNPRYPDILIKNIETYNLEQYTLEGLDGIPRFENTPYTVQTKNIMPPDIEKTDAMPGQPISVKINGCKALLASKGTSLLAIATEHNINLEKLLSVNDLSNDGLLQKDQYVFLEKKQKEGRQDFCIAQQNETLYDISQKYGVMLQYLYSYNTISTGDYLVEGTKIYLRPPALNQLAAANVPPKVTQVKNEEQLSSPAKKITYTVQPKESLYGISKKYGVTVDDIKKWNNLTSDNLQIGQQLIISK</sequence>
<dbReference type="CDD" id="cd00118">
    <property type="entry name" value="LysM"/>
    <property type="match status" value="2"/>
</dbReference>
<accession>A0A3M9N6A5</accession>
<dbReference type="GO" id="GO:0004040">
    <property type="term" value="F:amidase activity"/>
    <property type="evidence" value="ECO:0007669"/>
    <property type="project" value="InterPro"/>
</dbReference>
<keyword evidence="1" id="KW-0929">Antimicrobial</keyword>
<dbReference type="InterPro" id="IPR036779">
    <property type="entry name" value="LysM_dom_sf"/>
</dbReference>